<keyword evidence="3" id="KW-1185">Reference proteome</keyword>
<comment type="caution">
    <text evidence="2">The sequence shown here is derived from an EMBL/GenBank/DDBJ whole genome shotgun (WGS) entry which is preliminary data.</text>
</comment>
<reference evidence="2" key="1">
    <citation type="journal article" date="2019" name="bioRxiv">
        <title>The Genome of the Zebra Mussel, Dreissena polymorpha: A Resource for Invasive Species Research.</title>
        <authorList>
            <person name="McCartney M.A."/>
            <person name="Auch B."/>
            <person name="Kono T."/>
            <person name="Mallez S."/>
            <person name="Zhang Y."/>
            <person name="Obille A."/>
            <person name="Becker A."/>
            <person name="Abrahante J.E."/>
            <person name="Garbe J."/>
            <person name="Badalamenti J.P."/>
            <person name="Herman A."/>
            <person name="Mangelson H."/>
            <person name="Liachko I."/>
            <person name="Sullivan S."/>
            <person name="Sone E.D."/>
            <person name="Koren S."/>
            <person name="Silverstein K.A.T."/>
            <person name="Beckman K.B."/>
            <person name="Gohl D.M."/>
        </authorList>
    </citation>
    <scope>NUCLEOTIDE SEQUENCE</scope>
    <source>
        <strain evidence="2">Duluth1</strain>
        <tissue evidence="2">Whole animal</tissue>
    </source>
</reference>
<evidence type="ECO:0000313" key="3">
    <source>
        <dbReference type="Proteomes" id="UP000828390"/>
    </source>
</evidence>
<protein>
    <submittedName>
        <fullName evidence="2">Uncharacterized protein</fullName>
    </submittedName>
</protein>
<feature type="region of interest" description="Disordered" evidence="1">
    <location>
        <begin position="22"/>
        <end position="53"/>
    </location>
</feature>
<gene>
    <name evidence="2" type="ORF">DPMN_006257</name>
</gene>
<evidence type="ECO:0000256" key="1">
    <source>
        <dbReference type="SAM" id="MobiDB-lite"/>
    </source>
</evidence>
<proteinExistence type="predicted"/>
<accession>A0A9D4MR51</accession>
<evidence type="ECO:0000313" key="2">
    <source>
        <dbReference type="EMBL" id="KAH3882322.1"/>
    </source>
</evidence>
<dbReference type="AlphaFoldDB" id="A0A9D4MR51"/>
<reference evidence="2" key="2">
    <citation type="submission" date="2020-11" db="EMBL/GenBank/DDBJ databases">
        <authorList>
            <person name="McCartney M.A."/>
            <person name="Auch B."/>
            <person name="Kono T."/>
            <person name="Mallez S."/>
            <person name="Becker A."/>
            <person name="Gohl D.M."/>
            <person name="Silverstein K.A.T."/>
            <person name="Koren S."/>
            <person name="Bechman K.B."/>
            <person name="Herman A."/>
            <person name="Abrahante J.E."/>
            <person name="Garbe J."/>
        </authorList>
    </citation>
    <scope>NUCLEOTIDE SEQUENCE</scope>
    <source>
        <strain evidence="2">Duluth1</strain>
        <tissue evidence="2">Whole animal</tissue>
    </source>
</reference>
<dbReference type="Proteomes" id="UP000828390">
    <property type="component" value="Unassembled WGS sequence"/>
</dbReference>
<sequence length="114" mass="12597">MYDISRRRQSSPIHHYLVPAHQQPQMGMPPGLGQFGPFSPTIAPPPAHQSPRHVQYAAHPLPAHVHPVMQATSTIPATYHSQIGQYPALNASTGIYTSYQLSPTKARPYQYFAA</sequence>
<dbReference type="EMBL" id="JAIWYP010000001">
    <property type="protein sequence ID" value="KAH3882322.1"/>
    <property type="molecule type" value="Genomic_DNA"/>
</dbReference>
<organism evidence="2 3">
    <name type="scientific">Dreissena polymorpha</name>
    <name type="common">Zebra mussel</name>
    <name type="synonym">Mytilus polymorpha</name>
    <dbReference type="NCBI Taxonomy" id="45954"/>
    <lineage>
        <taxon>Eukaryota</taxon>
        <taxon>Metazoa</taxon>
        <taxon>Spiralia</taxon>
        <taxon>Lophotrochozoa</taxon>
        <taxon>Mollusca</taxon>
        <taxon>Bivalvia</taxon>
        <taxon>Autobranchia</taxon>
        <taxon>Heteroconchia</taxon>
        <taxon>Euheterodonta</taxon>
        <taxon>Imparidentia</taxon>
        <taxon>Neoheterodontei</taxon>
        <taxon>Myida</taxon>
        <taxon>Dreissenoidea</taxon>
        <taxon>Dreissenidae</taxon>
        <taxon>Dreissena</taxon>
    </lineage>
</organism>
<name>A0A9D4MR51_DREPO</name>